<evidence type="ECO:0000256" key="1">
    <source>
        <dbReference type="SAM" id="MobiDB-lite"/>
    </source>
</evidence>
<dbReference type="AlphaFoldDB" id="A0A6J4SH62"/>
<feature type="compositionally biased region" description="Low complexity" evidence="1">
    <location>
        <begin position="66"/>
        <end position="83"/>
    </location>
</feature>
<feature type="compositionally biased region" description="Low complexity" evidence="1">
    <location>
        <begin position="20"/>
        <end position="29"/>
    </location>
</feature>
<protein>
    <submittedName>
        <fullName evidence="2">Uncharacterized protein</fullName>
    </submittedName>
</protein>
<feature type="non-terminal residue" evidence="2">
    <location>
        <position position="1"/>
    </location>
</feature>
<organism evidence="2">
    <name type="scientific">uncultured Solirubrobacteraceae bacterium</name>
    <dbReference type="NCBI Taxonomy" id="1162706"/>
    <lineage>
        <taxon>Bacteria</taxon>
        <taxon>Bacillati</taxon>
        <taxon>Actinomycetota</taxon>
        <taxon>Thermoleophilia</taxon>
        <taxon>Solirubrobacterales</taxon>
        <taxon>Solirubrobacteraceae</taxon>
        <taxon>environmental samples</taxon>
    </lineage>
</organism>
<feature type="region of interest" description="Disordered" evidence="1">
    <location>
        <begin position="1"/>
        <end position="83"/>
    </location>
</feature>
<reference evidence="2" key="1">
    <citation type="submission" date="2020-02" db="EMBL/GenBank/DDBJ databases">
        <authorList>
            <person name="Meier V. D."/>
        </authorList>
    </citation>
    <scope>NUCLEOTIDE SEQUENCE</scope>
    <source>
        <strain evidence="2">AVDCRST_MAG38</strain>
    </source>
</reference>
<accession>A0A6J4SH62</accession>
<feature type="compositionally biased region" description="Basic residues" evidence="1">
    <location>
        <begin position="10"/>
        <end position="19"/>
    </location>
</feature>
<feature type="compositionally biased region" description="Basic residues" evidence="1">
    <location>
        <begin position="47"/>
        <end position="58"/>
    </location>
</feature>
<gene>
    <name evidence="2" type="ORF">AVDCRST_MAG38-2706</name>
</gene>
<sequence length="83" mass="9495">GRWARPPSARPRRRWRSRRSASAPCRRCPSPGPRTRRGGPSGLLLRILRRRCDRRFRPRHEPEVIASARRATRSAPPSSSSGM</sequence>
<dbReference type="EMBL" id="CADCVJ010000222">
    <property type="protein sequence ID" value="CAA9492138.1"/>
    <property type="molecule type" value="Genomic_DNA"/>
</dbReference>
<proteinExistence type="predicted"/>
<name>A0A6J4SH62_9ACTN</name>
<evidence type="ECO:0000313" key="2">
    <source>
        <dbReference type="EMBL" id="CAA9492138.1"/>
    </source>
</evidence>
<feature type="non-terminal residue" evidence="2">
    <location>
        <position position="83"/>
    </location>
</feature>